<sequence>MKCLVIASCLISICYGGRLSGSYLPGTTTGVVFGGASNFLGQYQGGGHITGAVGHDSGYGQQVSETSFFPVISNDAQIFEHGDLSLLKAGPSNEVYYYGGQSFGDKTRLRINLNAGQRKTNVLFVKSPESGSVVIPEVIAPKQTSEEKTSVFVLSKKGEASGAITIPAGLSNKVVKTKPEVYYLKYNNAQDAERAVAESLTSGHSVGTGVQTLTKDTFVRILNDDAFGGAATGISGGSQIVGHGGSRYGVAGASGPY</sequence>
<keyword evidence="1" id="KW-0732">Signal</keyword>
<keyword evidence="4" id="KW-1185">Reference proteome</keyword>
<proteinExistence type="predicted"/>
<dbReference type="AlphaFoldDB" id="A0AAN7Q2Y8"/>
<dbReference type="GO" id="GO:0008010">
    <property type="term" value="F:structural constituent of chitin-based larval cuticle"/>
    <property type="evidence" value="ECO:0007669"/>
    <property type="project" value="TreeGrafter"/>
</dbReference>
<feature type="domain" description="DUF243" evidence="2">
    <location>
        <begin position="92"/>
        <end position="189"/>
    </location>
</feature>
<evidence type="ECO:0000313" key="4">
    <source>
        <dbReference type="Proteomes" id="UP001353858"/>
    </source>
</evidence>
<protein>
    <recommendedName>
        <fullName evidence="2">DUF243 domain-containing protein</fullName>
    </recommendedName>
</protein>
<feature type="chain" id="PRO_5043050836" description="DUF243 domain-containing protein" evidence="1">
    <location>
        <begin position="17"/>
        <end position="257"/>
    </location>
</feature>
<dbReference type="InterPro" id="IPR004145">
    <property type="entry name" value="DUF243"/>
</dbReference>
<feature type="signal peptide" evidence="1">
    <location>
        <begin position="1"/>
        <end position="16"/>
    </location>
</feature>
<evidence type="ECO:0000259" key="2">
    <source>
        <dbReference type="SMART" id="SM00690"/>
    </source>
</evidence>
<gene>
    <name evidence="3" type="ORF">RN001_010086</name>
</gene>
<comment type="caution">
    <text evidence="3">The sequence shown here is derived from an EMBL/GenBank/DDBJ whole genome shotgun (WGS) entry which is preliminary data.</text>
</comment>
<dbReference type="SMART" id="SM00690">
    <property type="entry name" value="DM5"/>
    <property type="match status" value="1"/>
</dbReference>
<organism evidence="3 4">
    <name type="scientific">Aquatica leii</name>
    <dbReference type="NCBI Taxonomy" id="1421715"/>
    <lineage>
        <taxon>Eukaryota</taxon>
        <taxon>Metazoa</taxon>
        <taxon>Ecdysozoa</taxon>
        <taxon>Arthropoda</taxon>
        <taxon>Hexapoda</taxon>
        <taxon>Insecta</taxon>
        <taxon>Pterygota</taxon>
        <taxon>Neoptera</taxon>
        <taxon>Endopterygota</taxon>
        <taxon>Coleoptera</taxon>
        <taxon>Polyphaga</taxon>
        <taxon>Elateriformia</taxon>
        <taxon>Elateroidea</taxon>
        <taxon>Lampyridae</taxon>
        <taxon>Luciolinae</taxon>
        <taxon>Aquatica</taxon>
    </lineage>
</organism>
<accession>A0AAN7Q2Y8</accession>
<evidence type="ECO:0000256" key="1">
    <source>
        <dbReference type="SAM" id="SignalP"/>
    </source>
</evidence>
<dbReference type="PANTHER" id="PTHR31927">
    <property type="entry name" value="FI07246P-RELATED-RELATED"/>
    <property type="match status" value="1"/>
</dbReference>
<reference evidence="4" key="1">
    <citation type="submission" date="2023-01" db="EMBL/GenBank/DDBJ databases">
        <title>Key to firefly adult light organ development and bioluminescence: homeobox transcription factors regulate luciferase expression and transportation to peroxisome.</title>
        <authorList>
            <person name="Fu X."/>
        </authorList>
    </citation>
    <scope>NUCLEOTIDE SEQUENCE [LARGE SCALE GENOMIC DNA]</scope>
</reference>
<name>A0AAN7Q2Y8_9COLE</name>
<dbReference type="GO" id="GO:0062129">
    <property type="term" value="C:chitin-based extracellular matrix"/>
    <property type="evidence" value="ECO:0007669"/>
    <property type="project" value="TreeGrafter"/>
</dbReference>
<dbReference type="Pfam" id="PF03103">
    <property type="entry name" value="DUF243"/>
    <property type="match status" value="1"/>
</dbReference>
<dbReference type="Proteomes" id="UP001353858">
    <property type="component" value="Unassembled WGS sequence"/>
</dbReference>
<dbReference type="PANTHER" id="PTHR31927:SF2">
    <property type="entry name" value="FI07246P-RELATED"/>
    <property type="match status" value="1"/>
</dbReference>
<evidence type="ECO:0000313" key="3">
    <source>
        <dbReference type="EMBL" id="KAK4877580.1"/>
    </source>
</evidence>
<dbReference type="EMBL" id="JARPUR010000004">
    <property type="protein sequence ID" value="KAK4877580.1"/>
    <property type="molecule type" value="Genomic_DNA"/>
</dbReference>
<dbReference type="GO" id="GO:0040003">
    <property type="term" value="P:chitin-based cuticle development"/>
    <property type="evidence" value="ECO:0007669"/>
    <property type="project" value="TreeGrafter"/>
</dbReference>